<feature type="domain" description="DUF7281" evidence="1">
    <location>
        <begin position="93"/>
        <end position="274"/>
    </location>
</feature>
<organism evidence="2 3">
    <name type="scientific">Marinobacter salexigens</name>
    <dbReference type="NCBI Taxonomy" id="1925763"/>
    <lineage>
        <taxon>Bacteria</taxon>
        <taxon>Pseudomonadati</taxon>
        <taxon>Pseudomonadota</taxon>
        <taxon>Gammaproteobacteria</taxon>
        <taxon>Pseudomonadales</taxon>
        <taxon>Marinobacteraceae</taxon>
        <taxon>Marinobacter</taxon>
    </lineage>
</organism>
<dbReference type="Proteomes" id="UP000753376">
    <property type="component" value="Unassembled WGS sequence"/>
</dbReference>
<dbReference type="RefSeq" id="WP_216008374.1">
    <property type="nucleotide sequence ID" value="NZ_JAHKPV010000019.1"/>
</dbReference>
<keyword evidence="3" id="KW-1185">Reference proteome</keyword>
<reference evidence="2 3" key="1">
    <citation type="submission" date="2021-05" db="EMBL/GenBank/DDBJ databases">
        <title>Draft genomes of bacteria isolated from model marine particles.</title>
        <authorList>
            <person name="Datta M.S."/>
            <person name="Schwartzman J.A."/>
            <person name="Enke T.N."/>
            <person name="Saavedra J."/>
            <person name="Cermak N."/>
            <person name="Cordero O.X."/>
        </authorList>
    </citation>
    <scope>NUCLEOTIDE SEQUENCE [LARGE SCALE GENOMIC DNA]</scope>
    <source>
        <strain evidence="2 3">D2M19</strain>
    </source>
</reference>
<accession>A0ABS6A8R0</accession>
<dbReference type="Pfam" id="PF23947">
    <property type="entry name" value="DUF7281"/>
    <property type="match status" value="1"/>
</dbReference>
<evidence type="ECO:0000313" key="2">
    <source>
        <dbReference type="EMBL" id="MBU2874536.1"/>
    </source>
</evidence>
<sequence>MRAEVSAIERLLRAGKATVRRGKVWDQICVETGVGQVVGKEIHFTPEERQRLREYAKAEHGLDPQYDSLSGGRMAMASHNASEKLSPDSVFGELLVLATAGATHLRVSGESVSTPRGSVLSVRSECLDTDCLQTQNLVIIENGGLMPYWADFKLPVQFTNSIILYRGHRENVRGVTELAINHPADKLAWFFDYDPAGQSLALDQGKGCTLVPADWRELDRHTPFNQPKVHRSQSVALKRLKDRATGELLAIAEHMARHELAVMQEHLVRRNVRLMELTIA</sequence>
<evidence type="ECO:0000313" key="3">
    <source>
        <dbReference type="Proteomes" id="UP000753376"/>
    </source>
</evidence>
<dbReference type="InterPro" id="IPR055705">
    <property type="entry name" value="DUF7281"/>
</dbReference>
<protein>
    <recommendedName>
        <fullName evidence="1">DUF7281 domain-containing protein</fullName>
    </recommendedName>
</protein>
<proteinExistence type="predicted"/>
<gene>
    <name evidence="2" type="ORF">KO508_11040</name>
</gene>
<comment type="caution">
    <text evidence="2">The sequence shown here is derived from an EMBL/GenBank/DDBJ whole genome shotgun (WGS) entry which is preliminary data.</text>
</comment>
<evidence type="ECO:0000259" key="1">
    <source>
        <dbReference type="Pfam" id="PF23947"/>
    </source>
</evidence>
<name>A0ABS6A8R0_9GAMM</name>
<dbReference type="EMBL" id="JAHKPV010000019">
    <property type="protein sequence ID" value="MBU2874536.1"/>
    <property type="molecule type" value="Genomic_DNA"/>
</dbReference>